<accession>A0A1F5TD36</accession>
<keyword evidence="1" id="KW-1133">Transmembrane helix</keyword>
<evidence type="ECO:0000256" key="1">
    <source>
        <dbReference type="SAM" id="Phobius"/>
    </source>
</evidence>
<sequence>MADKRDNLKQIWWQPAIQLFAQVSAWIVLPIVVALFVGRWLDERFDKPPTFLISCVMIAFGITCFGLVRETVRAAKKMEEEAKVKSPKGKV</sequence>
<evidence type="ECO:0008006" key="4">
    <source>
        <dbReference type="Google" id="ProtNLM"/>
    </source>
</evidence>
<evidence type="ECO:0000313" key="2">
    <source>
        <dbReference type="EMBL" id="OGF36829.1"/>
    </source>
</evidence>
<protein>
    <recommendedName>
        <fullName evidence="4">AtpZ/AtpI family protein</fullName>
    </recommendedName>
</protein>
<gene>
    <name evidence="2" type="ORF">A2482_03310</name>
</gene>
<reference evidence="2 3" key="1">
    <citation type="journal article" date="2016" name="Nat. Commun.">
        <title>Thousands of microbial genomes shed light on interconnected biogeochemical processes in an aquifer system.</title>
        <authorList>
            <person name="Anantharaman K."/>
            <person name="Brown C.T."/>
            <person name="Hug L.A."/>
            <person name="Sharon I."/>
            <person name="Castelle C.J."/>
            <person name="Probst A.J."/>
            <person name="Thomas B.C."/>
            <person name="Singh A."/>
            <person name="Wilkins M.J."/>
            <person name="Karaoz U."/>
            <person name="Brodie E.L."/>
            <person name="Williams K.H."/>
            <person name="Hubbard S.S."/>
            <person name="Banfield J.F."/>
        </authorList>
    </citation>
    <scope>NUCLEOTIDE SEQUENCE [LARGE SCALE GENOMIC DNA]</scope>
</reference>
<dbReference type="AlphaFoldDB" id="A0A1F5TD36"/>
<organism evidence="2 3">
    <name type="scientific">Candidatus Falkowbacteria bacterium RIFOXYC2_FULL_48_21</name>
    <dbReference type="NCBI Taxonomy" id="1798005"/>
    <lineage>
        <taxon>Bacteria</taxon>
        <taxon>Candidatus Falkowiibacteriota</taxon>
    </lineage>
</organism>
<dbReference type="EMBL" id="MFGM01000028">
    <property type="protein sequence ID" value="OGF36829.1"/>
    <property type="molecule type" value="Genomic_DNA"/>
</dbReference>
<keyword evidence="1" id="KW-0472">Membrane</keyword>
<evidence type="ECO:0000313" key="3">
    <source>
        <dbReference type="Proteomes" id="UP000178656"/>
    </source>
</evidence>
<name>A0A1F5TD36_9BACT</name>
<proteinExistence type="predicted"/>
<keyword evidence="1" id="KW-0812">Transmembrane</keyword>
<dbReference type="Pfam" id="PF09527">
    <property type="entry name" value="ATPase_gene1"/>
    <property type="match status" value="1"/>
</dbReference>
<comment type="caution">
    <text evidence="2">The sequence shown here is derived from an EMBL/GenBank/DDBJ whole genome shotgun (WGS) entry which is preliminary data.</text>
</comment>
<feature type="transmembrane region" description="Helical" evidence="1">
    <location>
        <begin position="49"/>
        <end position="68"/>
    </location>
</feature>
<dbReference type="InterPro" id="IPR032820">
    <property type="entry name" value="ATPase_put"/>
</dbReference>
<dbReference type="Proteomes" id="UP000178656">
    <property type="component" value="Unassembled WGS sequence"/>
</dbReference>
<feature type="transmembrane region" description="Helical" evidence="1">
    <location>
        <begin position="12"/>
        <end position="37"/>
    </location>
</feature>